<dbReference type="Proteomes" id="UP001234178">
    <property type="component" value="Unassembled WGS sequence"/>
</dbReference>
<name>A0ABQ9ZEH6_9CRUS</name>
<reference evidence="1 2" key="1">
    <citation type="journal article" date="2023" name="Nucleic Acids Res.">
        <title>The hologenome of Daphnia magna reveals possible DNA methylation and microbiome-mediated evolution of the host genome.</title>
        <authorList>
            <person name="Chaturvedi A."/>
            <person name="Li X."/>
            <person name="Dhandapani V."/>
            <person name="Marshall H."/>
            <person name="Kissane S."/>
            <person name="Cuenca-Cambronero M."/>
            <person name="Asole G."/>
            <person name="Calvet F."/>
            <person name="Ruiz-Romero M."/>
            <person name="Marangio P."/>
            <person name="Guigo R."/>
            <person name="Rago D."/>
            <person name="Mirbahai L."/>
            <person name="Eastwood N."/>
            <person name="Colbourne J.K."/>
            <person name="Zhou J."/>
            <person name="Mallon E."/>
            <person name="Orsini L."/>
        </authorList>
    </citation>
    <scope>NUCLEOTIDE SEQUENCE [LARGE SCALE GENOMIC DNA]</scope>
    <source>
        <strain evidence="1">LRV0_1</strain>
    </source>
</reference>
<evidence type="ECO:0000313" key="2">
    <source>
        <dbReference type="Proteomes" id="UP001234178"/>
    </source>
</evidence>
<dbReference type="EMBL" id="JAOYFB010000003">
    <property type="protein sequence ID" value="KAK4011326.1"/>
    <property type="molecule type" value="Genomic_DNA"/>
</dbReference>
<keyword evidence="2" id="KW-1185">Reference proteome</keyword>
<accession>A0ABQ9ZEH6</accession>
<evidence type="ECO:0000313" key="1">
    <source>
        <dbReference type="EMBL" id="KAK4011326.1"/>
    </source>
</evidence>
<proteinExistence type="predicted"/>
<organism evidence="1 2">
    <name type="scientific">Daphnia magna</name>
    <dbReference type="NCBI Taxonomy" id="35525"/>
    <lineage>
        <taxon>Eukaryota</taxon>
        <taxon>Metazoa</taxon>
        <taxon>Ecdysozoa</taxon>
        <taxon>Arthropoda</taxon>
        <taxon>Crustacea</taxon>
        <taxon>Branchiopoda</taxon>
        <taxon>Diplostraca</taxon>
        <taxon>Cladocera</taxon>
        <taxon>Anomopoda</taxon>
        <taxon>Daphniidae</taxon>
        <taxon>Daphnia</taxon>
    </lineage>
</organism>
<gene>
    <name evidence="1" type="ORF">OUZ56_020442</name>
</gene>
<sequence length="139" mass="15779">MRKLKPLALGVQEDPSIPFEVERVNITRIYGFQIGQIYGAKSRNDFLHIYRDTLVSLVPPHICHGQHYFFVFNRGILSGKQSQGRARDVVCRSLSRVVPVIVTATFHGLTDNLVISNRFWLASQRCPASNYVFSRSAKS</sequence>
<comment type="caution">
    <text evidence="1">The sequence shown here is derived from an EMBL/GenBank/DDBJ whole genome shotgun (WGS) entry which is preliminary data.</text>
</comment>
<protein>
    <submittedName>
        <fullName evidence="1">Uncharacterized protein</fullName>
    </submittedName>
</protein>